<evidence type="ECO:0000313" key="2">
    <source>
        <dbReference type="EMBL" id="MDT0263459.1"/>
    </source>
</evidence>
<organism evidence="2 3">
    <name type="scientific">Jatrophihabitans lederbergiae</name>
    <dbReference type="NCBI Taxonomy" id="3075547"/>
    <lineage>
        <taxon>Bacteria</taxon>
        <taxon>Bacillati</taxon>
        <taxon>Actinomycetota</taxon>
        <taxon>Actinomycetes</taxon>
        <taxon>Jatrophihabitantales</taxon>
        <taxon>Jatrophihabitantaceae</taxon>
        <taxon>Jatrophihabitans</taxon>
    </lineage>
</organism>
<protein>
    <submittedName>
        <fullName evidence="2">Uncharacterized protein</fullName>
    </submittedName>
</protein>
<name>A0ABU2JEN5_9ACTN</name>
<keyword evidence="3" id="KW-1185">Reference proteome</keyword>
<evidence type="ECO:0000313" key="3">
    <source>
        <dbReference type="Proteomes" id="UP001183176"/>
    </source>
</evidence>
<dbReference type="EMBL" id="JAVREH010000039">
    <property type="protein sequence ID" value="MDT0263459.1"/>
    <property type="molecule type" value="Genomic_DNA"/>
</dbReference>
<proteinExistence type="predicted"/>
<evidence type="ECO:0000256" key="1">
    <source>
        <dbReference type="SAM" id="MobiDB-lite"/>
    </source>
</evidence>
<feature type="region of interest" description="Disordered" evidence="1">
    <location>
        <begin position="237"/>
        <end position="263"/>
    </location>
</feature>
<dbReference type="RefSeq" id="WP_311424607.1">
    <property type="nucleotide sequence ID" value="NZ_JAVREH010000039.1"/>
</dbReference>
<gene>
    <name evidence="2" type="ORF">RM423_18920</name>
</gene>
<reference evidence="3" key="1">
    <citation type="submission" date="2023-07" db="EMBL/GenBank/DDBJ databases">
        <title>30 novel species of actinomycetes from the DSMZ collection.</title>
        <authorList>
            <person name="Nouioui I."/>
        </authorList>
    </citation>
    <scope>NUCLEOTIDE SEQUENCE [LARGE SCALE GENOMIC DNA]</scope>
    <source>
        <strain evidence="3">DSM 44399</strain>
    </source>
</reference>
<dbReference type="Proteomes" id="UP001183176">
    <property type="component" value="Unassembled WGS sequence"/>
</dbReference>
<accession>A0ABU2JEN5</accession>
<comment type="caution">
    <text evidence="2">The sequence shown here is derived from an EMBL/GenBank/DDBJ whole genome shotgun (WGS) entry which is preliminary data.</text>
</comment>
<sequence length="297" mass="33136">MTFDDVVDAYTVTLATPLGRELAGAELDPREDLTTFLDVGVGETPTLDDDVRIIIVAADFGIELTTAVLWLNRLERMDIRCIRLRPYRIENRTLLDVEQVIPLREAAEYQVRMRRKEAAVRSDRVEARDWTQYVVLAGGARSEPLRKRRTVLRMVQAVHDAGVPLESIQPAITGPRFLPVEGELTGDALKSAFVAAYPKAAGRLGRWFLEDPLCDDGRTWVWCGRWPSECTAGLARRSGAARPAGQLTVPPARSMSKRSLPNRPPAAVGGWVLHRSAMPLATRDEREHQWHASPILS</sequence>